<dbReference type="GO" id="GO:0003676">
    <property type="term" value="F:nucleic acid binding"/>
    <property type="evidence" value="ECO:0007669"/>
    <property type="project" value="InterPro"/>
</dbReference>
<proteinExistence type="predicted"/>
<keyword evidence="1" id="KW-1133">Transmembrane helix</keyword>
<keyword evidence="4" id="KW-1185">Reference proteome</keyword>
<feature type="domain" description="Thioredoxin" evidence="2">
    <location>
        <begin position="517"/>
        <end position="606"/>
    </location>
</feature>
<gene>
    <name evidence="3" type="ORF">CALMAC_LOCUS6978</name>
</gene>
<dbReference type="SUPFAM" id="SSF53098">
    <property type="entry name" value="Ribonuclease H-like"/>
    <property type="match status" value="1"/>
</dbReference>
<dbReference type="CDD" id="cd02961">
    <property type="entry name" value="PDI_a_family"/>
    <property type="match status" value="1"/>
</dbReference>
<dbReference type="OrthoDB" id="72053at2759"/>
<organism evidence="3 4">
    <name type="scientific">Callosobruchus maculatus</name>
    <name type="common">Southern cowpea weevil</name>
    <name type="synonym">Pulse bruchid</name>
    <dbReference type="NCBI Taxonomy" id="64391"/>
    <lineage>
        <taxon>Eukaryota</taxon>
        <taxon>Metazoa</taxon>
        <taxon>Ecdysozoa</taxon>
        <taxon>Arthropoda</taxon>
        <taxon>Hexapoda</taxon>
        <taxon>Insecta</taxon>
        <taxon>Pterygota</taxon>
        <taxon>Neoptera</taxon>
        <taxon>Endopterygota</taxon>
        <taxon>Coleoptera</taxon>
        <taxon>Polyphaga</taxon>
        <taxon>Cucujiformia</taxon>
        <taxon>Chrysomeloidea</taxon>
        <taxon>Chrysomelidae</taxon>
        <taxon>Bruchinae</taxon>
        <taxon>Bruchini</taxon>
        <taxon>Callosobruchus</taxon>
    </lineage>
</organism>
<evidence type="ECO:0000256" key="1">
    <source>
        <dbReference type="SAM" id="Phobius"/>
    </source>
</evidence>
<name>A0A653C841_CALMS</name>
<sequence length="695" mass="79146">MYEGATIIYTDGSKSGDKVGSAFITNEQSHYWKLDRASSIFTAELYAIWQALSFSNSAACAASHASFRSIIHSSSEEEESALTVLFSSTESDSDDDEMLVLEIETQRRGPLIKRPRIEHFVERTVPGYSSEEFKSHFRMYPETFEFVLSLVGPLLSTTGANSRPQTPAKTQLLLALWLMATPDSYRSACTKFNVGKATCVRSLRRVCRALHGLAPKFITWPEGQRATDVMIKFEQASGFPKVMGAIDGTHIEITKPRDDAHNSFCNRKGYPSIQPQEFEFFNWDINEQTSSSETDGKYSELGHIVVLLIGKSLMPMRLLLATVNCLLNSLAAMWPGTRTRHSKRQTVVQQLLLINNEIKKTQGSAKQSYACISKITLKISFIIRQDYQGIRWTWLNCKVIHDVQISLLVLCDLEVVQDDELMNLIRNEKYVVVLFSRKYCEQCEVYENLLTSVREELVETLNTWVIKLEESHMIRLYSLDQEPVLVFFRHGIPLLYNGPLNDELLLHTLIENKEPNTKELTDETFEHLTQAATGATTGDWYVLFYTQECVECVRLQARWEAVGAQLKSRLNIGRVNIASTGAATARRFLVSNVPGFILFKQGKMYRYHLHKYDVNSLVDFAVKLYKNVNSENVPLPKSSLNDFTVMIGNYLEENQWLTYLGTVTFVIGLLGSVLFGYFKKPIENKKSKKDNRKMK</sequence>
<protein>
    <recommendedName>
        <fullName evidence="2">Thioredoxin domain-containing protein</fullName>
    </recommendedName>
</protein>
<dbReference type="InterPro" id="IPR036397">
    <property type="entry name" value="RNaseH_sf"/>
</dbReference>
<keyword evidence="1" id="KW-0472">Membrane</keyword>
<dbReference type="InterPro" id="IPR012337">
    <property type="entry name" value="RNaseH-like_sf"/>
</dbReference>
<dbReference type="Proteomes" id="UP000410492">
    <property type="component" value="Unassembled WGS sequence"/>
</dbReference>
<evidence type="ECO:0000313" key="3">
    <source>
        <dbReference type="EMBL" id="VEN44025.1"/>
    </source>
</evidence>
<dbReference type="Gene3D" id="3.30.420.10">
    <property type="entry name" value="Ribonuclease H-like superfamily/Ribonuclease H"/>
    <property type="match status" value="1"/>
</dbReference>
<reference evidence="3 4" key="1">
    <citation type="submission" date="2019-01" db="EMBL/GenBank/DDBJ databases">
        <authorList>
            <person name="Sayadi A."/>
        </authorList>
    </citation>
    <scope>NUCLEOTIDE SEQUENCE [LARGE SCALE GENOMIC DNA]</scope>
</reference>
<dbReference type="InterPro" id="IPR013766">
    <property type="entry name" value="Thioredoxin_domain"/>
</dbReference>
<keyword evidence="1" id="KW-0812">Transmembrane</keyword>
<dbReference type="Gene3D" id="3.40.30.10">
    <property type="entry name" value="Glutaredoxin"/>
    <property type="match status" value="2"/>
</dbReference>
<dbReference type="PANTHER" id="PTHR19991:SF2">
    <property type="entry name" value="GH08893P"/>
    <property type="match status" value="1"/>
</dbReference>
<dbReference type="AlphaFoldDB" id="A0A653C841"/>
<accession>A0A653C841</accession>
<dbReference type="EMBL" id="CAACVG010007170">
    <property type="protein sequence ID" value="VEN44025.1"/>
    <property type="molecule type" value="Genomic_DNA"/>
</dbReference>
<evidence type="ECO:0000259" key="2">
    <source>
        <dbReference type="Pfam" id="PF00085"/>
    </source>
</evidence>
<dbReference type="SUPFAM" id="SSF52833">
    <property type="entry name" value="Thioredoxin-like"/>
    <property type="match status" value="2"/>
</dbReference>
<feature type="transmembrane region" description="Helical" evidence="1">
    <location>
        <begin position="656"/>
        <end position="678"/>
    </location>
</feature>
<dbReference type="InterPro" id="IPR036249">
    <property type="entry name" value="Thioredoxin-like_sf"/>
</dbReference>
<evidence type="ECO:0000313" key="4">
    <source>
        <dbReference type="Proteomes" id="UP000410492"/>
    </source>
</evidence>
<dbReference type="PANTHER" id="PTHR19991">
    <property type="entry name" value="L 2 01289"/>
    <property type="match status" value="1"/>
</dbReference>
<dbReference type="Pfam" id="PF00085">
    <property type="entry name" value="Thioredoxin"/>
    <property type="match status" value="1"/>
</dbReference>